<dbReference type="InterPro" id="IPR012961">
    <property type="entry name" value="Ski2/MTR4_C"/>
</dbReference>
<dbReference type="Gene3D" id="1.10.3380.30">
    <property type="match status" value="1"/>
</dbReference>
<evidence type="ECO:0000313" key="7">
    <source>
        <dbReference type="EMBL" id="AZN29307.1"/>
    </source>
</evidence>
<keyword evidence="8" id="KW-1185">Reference proteome</keyword>
<dbReference type="GO" id="GO:0070478">
    <property type="term" value="P:nuclear-transcribed mRNA catabolic process, 3'-5' exonucleolytic nonsense-mediated decay"/>
    <property type="evidence" value="ECO:0007669"/>
    <property type="project" value="TreeGrafter"/>
</dbReference>
<sequence length="871" mass="96338">MGIYLDHYRDSVSALGFELDGFQIDASQALEEGHDVLLCAPTGAGKTMVALFAVEMALATSTDCIYTTPIKALSNQKYRELVERYGNDMVGLMTGDVTINRGARIVVMTTEVLRNLLYAGEDLASLGYVVLDEVHYLADPERGPTWEEVILELDRSVRVVSLSATVANAEEFHAWLESVRGNTRLVQTSQRPVPLLQQVVIGNRLHDLYDGGPSATLGAGRSPNRKALAALENKKLPERIGPAQRQKVLRLMEERGLLPAIHFIFSRKGCDDAVRDLVKDGISLTSRHERKLIHQALDPIREELTDEDQEVLRFRSFERALASGFAAHHAGVYPPFKEIIERLMQRGLLKLVYATGTLALGIDMPVRTTVIESLTKFNGTEFTDLTGIEYTQLIGRAGRRGKDDVGHTLVIASTDTDTDVLLSLGAGELEPLISAFFPSYNTVVNVLAEHEYQSARALLARSFAQFQRNRELAALEVTRERVRIAHEREAARVRGLCEHGDVTEYVELRRRAGRASAAARKKAKRAYRERVASSFQWAYGGEVIAYAYGTSLEYAYVTQVDEDRLRVATWMGDLVWLRQDDVRSELRHVGEYELPSGMKLRDPAQREVLASHITDLVADRIEVGIDDDLLESWDRGAVRESPELIAHPVHSCPDREAHVEAAAAYRTLSRQLESLADLAESYDDSVGAEFDATCELLATLGILRGEPGDYSLGSGATPLRSLHSSADLLIYECLKDPHIAGLSPAMLAGMMAAFSFKDRRGRSNPPADPLAWRVIRHNRDYLSDLEERFGLERQPEISAHPTTAVVAWAEGATLQACLSICQLLPGDFINGLRRTTDLLTQVVHAAQGSPTSDTAAAARRLLERPGVTQAI</sequence>
<dbReference type="RefSeq" id="WP_126038818.1">
    <property type="nucleotide sequence ID" value="NZ_CP034438.1"/>
</dbReference>
<evidence type="ECO:0000256" key="4">
    <source>
        <dbReference type="ARBA" id="ARBA00022840"/>
    </source>
</evidence>
<evidence type="ECO:0000259" key="6">
    <source>
        <dbReference type="PROSITE" id="PS51194"/>
    </source>
</evidence>
<keyword evidence="1" id="KW-0547">Nucleotide-binding</keyword>
<feature type="domain" description="Helicase C-terminal" evidence="6">
    <location>
        <begin position="269"/>
        <end position="448"/>
    </location>
</feature>
<dbReference type="AlphaFoldDB" id="A0A3Q8WSQ3"/>
<dbReference type="Proteomes" id="UP000270021">
    <property type="component" value="Chromosome"/>
</dbReference>
<dbReference type="Pfam" id="PF00270">
    <property type="entry name" value="DEAD"/>
    <property type="match status" value="1"/>
</dbReference>
<organism evidence="7 8">
    <name type="scientific">Flaviflexus salsibiostraticola</name>
    <dbReference type="NCBI Taxonomy" id="1282737"/>
    <lineage>
        <taxon>Bacteria</taxon>
        <taxon>Bacillati</taxon>
        <taxon>Actinomycetota</taxon>
        <taxon>Actinomycetes</taxon>
        <taxon>Actinomycetales</taxon>
        <taxon>Actinomycetaceae</taxon>
        <taxon>Flaviflexus</taxon>
    </lineage>
</organism>
<dbReference type="GO" id="GO:0005524">
    <property type="term" value="F:ATP binding"/>
    <property type="evidence" value="ECO:0007669"/>
    <property type="project" value="UniProtKB-KW"/>
</dbReference>
<evidence type="ECO:0000256" key="2">
    <source>
        <dbReference type="ARBA" id="ARBA00022801"/>
    </source>
</evidence>
<dbReference type="InterPro" id="IPR014001">
    <property type="entry name" value="Helicase_ATP-bd"/>
</dbReference>
<name>A0A3Q8WSQ3_9ACTO</name>
<evidence type="ECO:0000256" key="3">
    <source>
        <dbReference type="ARBA" id="ARBA00022806"/>
    </source>
</evidence>
<dbReference type="SMART" id="SM00487">
    <property type="entry name" value="DEXDc"/>
    <property type="match status" value="1"/>
</dbReference>
<dbReference type="EMBL" id="CP034438">
    <property type="protein sequence ID" value="AZN29307.1"/>
    <property type="molecule type" value="Genomic_DNA"/>
</dbReference>
<feature type="domain" description="Helicase ATP-binding" evidence="5">
    <location>
        <begin position="27"/>
        <end position="184"/>
    </location>
</feature>
<dbReference type="Gene3D" id="3.40.50.300">
    <property type="entry name" value="P-loop containing nucleotide triphosphate hydrolases"/>
    <property type="match status" value="2"/>
</dbReference>
<dbReference type="Pfam" id="PF08148">
    <property type="entry name" value="DSHCT"/>
    <property type="match status" value="1"/>
</dbReference>
<dbReference type="PANTHER" id="PTHR12131:SF1">
    <property type="entry name" value="ATP-DEPENDENT RNA HELICASE SUPV3L1, MITOCHONDRIAL-RELATED"/>
    <property type="match status" value="1"/>
</dbReference>
<dbReference type="SMART" id="SM00490">
    <property type="entry name" value="HELICc"/>
    <property type="match status" value="1"/>
</dbReference>
<dbReference type="SMART" id="SM01142">
    <property type="entry name" value="DSHCT"/>
    <property type="match status" value="1"/>
</dbReference>
<protein>
    <submittedName>
        <fullName evidence="7">DEAD/DEAH box helicase</fullName>
    </submittedName>
</protein>
<keyword evidence="3 7" id="KW-0347">Helicase</keyword>
<evidence type="ECO:0000259" key="5">
    <source>
        <dbReference type="PROSITE" id="PS51192"/>
    </source>
</evidence>
<dbReference type="GO" id="GO:0004386">
    <property type="term" value="F:helicase activity"/>
    <property type="evidence" value="ECO:0007669"/>
    <property type="project" value="UniProtKB-KW"/>
</dbReference>
<dbReference type="InterPro" id="IPR011545">
    <property type="entry name" value="DEAD/DEAH_box_helicase_dom"/>
</dbReference>
<dbReference type="PROSITE" id="PS51192">
    <property type="entry name" value="HELICASE_ATP_BIND_1"/>
    <property type="match status" value="1"/>
</dbReference>
<dbReference type="InterPro" id="IPR027417">
    <property type="entry name" value="P-loop_NTPase"/>
</dbReference>
<dbReference type="PROSITE" id="PS51194">
    <property type="entry name" value="HELICASE_CTER"/>
    <property type="match status" value="1"/>
</dbReference>
<reference evidence="7 8" key="1">
    <citation type="submission" date="2018-12" db="EMBL/GenBank/DDBJ databases">
        <title>Complete genome sequence of Flaviflexus salsibiostraticola KCTC 33148.</title>
        <authorList>
            <person name="Bae J.-W."/>
        </authorList>
    </citation>
    <scope>NUCLEOTIDE SEQUENCE [LARGE SCALE GENOMIC DNA]</scope>
    <source>
        <strain evidence="7 8">KCTC 33148</strain>
    </source>
</reference>
<dbReference type="PANTHER" id="PTHR12131">
    <property type="entry name" value="ATP-DEPENDENT RNA AND DNA HELICASE"/>
    <property type="match status" value="1"/>
</dbReference>
<dbReference type="GO" id="GO:0055087">
    <property type="term" value="C:Ski complex"/>
    <property type="evidence" value="ECO:0007669"/>
    <property type="project" value="TreeGrafter"/>
</dbReference>
<gene>
    <name evidence="7" type="ORF">EJO69_02550</name>
</gene>
<dbReference type="SUPFAM" id="SSF52540">
    <property type="entry name" value="P-loop containing nucleoside triphosphate hydrolases"/>
    <property type="match status" value="1"/>
</dbReference>
<evidence type="ECO:0000256" key="1">
    <source>
        <dbReference type="ARBA" id="ARBA00022741"/>
    </source>
</evidence>
<keyword evidence="2" id="KW-0378">Hydrolase</keyword>
<dbReference type="InterPro" id="IPR001650">
    <property type="entry name" value="Helicase_C-like"/>
</dbReference>
<proteinExistence type="predicted"/>
<keyword evidence="4" id="KW-0067">ATP-binding</keyword>
<accession>A0A3Q8WSQ3</accession>
<dbReference type="OrthoDB" id="3229913at2"/>
<evidence type="ECO:0000313" key="8">
    <source>
        <dbReference type="Proteomes" id="UP000270021"/>
    </source>
</evidence>
<dbReference type="KEGG" id="fsl:EJO69_02550"/>
<dbReference type="GO" id="GO:0016787">
    <property type="term" value="F:hydrolase activity"/>
    <property type="evidence" value="ECO:0007669"/>
    <property type="project" value="UniProtKB-KW"/>
</dbReference>
<dbReference type="GO" id="GO:0003676">
    <property type="term" value="F:nucleic acid binding"/>
    <property type="evidence" value="ECO:0007669"/>
    <property type="project" value="InterPro"/>
</dbReference>
<dbReference type="InterPro" id="IPR050699">
    <property type="entry name" value="RNA-DNA_Helicase"/>
</dbReference>